<dbReference type="Proteomes" id="UP000555564">
    <property type="component" value="Unassembled WGS sequence"/>
</dbReference>
<sequence length="460" mass="50130">MNLLDVIPRPALIALGVLVALRLWRRLAPVSYWYLIGFPVKAVRLRWTWRHIASGCGLTKKRHRWWFTTVPGLVASTGVVKVKRRFQRVAVDTKPWMKLPRPLRHGWRVTFHLLDGQVPDDYAKVCERLAHAWRVEAVRVVGSRPGRVTLQASVRDPLTNVQPATPCDDPPSGWTAADLLRPVVGVLESGASWSLDFRLIPHWMNVGATQSGKSNLINALIVALARQPVALVGFDLKGGVELSPYAPRLSALVTNRTDAVKLLAELIGIMGLRMLACREHGARDIWQLPDALRPIPVVILVDELAELFLTADKAEKDEVTKTATALLRIAQLGRAFGIHLLLSGQRIGSDLGPGVTALRAQIGGRICHRVNDPETAVMTLGDLDPDALVAARSIPPGMPGVAIVTGADGRWCRARSGYVSTAAAEQAACAFADRTPSWDQIKASGLGHELDSTDQPQIAA</sequence>
<dbReference type="PANTHER" id="PTHR22683">
    <property type="entry name" value="SPORULATION PROTEIN RELATED"/>
    <property type="match status" value="1"/>
</dbReference>
<keyword evidence="1 3" id="KW-0547">Nucleotide-binding</keyword>
<organism evidence="5 6">
    <name type="scientific">Sphaerisporangium rubeum</name>
    <dbReference type="NCBI Taxonomy" id="321317"/>
    <lineage>
        <taxon>Bacteria</taxon>
        <taxon>Bacillati</taxon>
        <taxon>Actinomycetota</taxon>
        <taxon>Actinomycetes</taxon>
        <taxon>Streptosporangiales</taxon>
        <taxon>Streptosporangiaceae</taxon>
        <taxon>Sphaerisporangium</taxon>
    </lineage>
</organism>
<dbReference type="InterPro" id="IPR027417">
    <property type="entry name" value="P-loop_NTPase"/>
</dbReference>
<feature type="domain" description="FtsK" evidence="4">
    <location>
        <begin position="180"/>
        <end position="377"/>
    </location>
</feature>
<protein>
    <submittedName>
        <fullName evidence="5">S-DNA-T family DNA segregation ATPase FtsK/SpoIIIE</fullName>
    </submittedName>
</protein>
<evidence type="ECO:0000313" key="6">
    <source>
        <dbReference type="Proteomes" id="UP000555564"/>
    </source>
</evidence>
<comment type="caution">
    <text evidence="5">The sequence shown here is derived from an EMBL/GenBank/DDBJ whole genome shotgun (WGS) entry which is preliminary data.</text>
</comment>
<dbReference type="Pfam" id="PF01580">
    <property type="entry name" value="FtsK_SpoIIIE"/>
    <property type="match status" value="2"/>
</dbReference>
<dbReference type="EMBL" id="JACHIU010000001">
    <property type="protein sequence ID" value="MBB6476477.1"/>
    <property type="molecule type" value="Genomic_DNA"/>
</dbReference>
<gene>
    <name evidence="5" type="ORF">BJ992_005908</name>
</gene>
<evidence type="ECO:0000256" key="3">
    <source>
        <dbReference type="PROSITE-ProRule" id="PRU00289"/>
    </source>
</evidence>
<evidence type="ECO:0000256" key="1">
    <source>
        <dbReference type="ARBA" id="ARBA00022741"/>
    </source>
</evidence>
<feature type="binding site" evidence="3">
    <location>
        <begin position="207"/>
        <end position="214"/>
    </location>
    <ligand>
        <name>ATP</name>
        <dbReference type="ChEBI" id="CHEBI:30616"/>
    </ligand>
</feature>
<dbReference type="InterPro" id="IPR002543">
    <property type="entry name" value="FtsK_dom"/>
</dbReference>
<reference evidence="5 6" key="1">
    <citation type="submission" date="2020-08" db="EMBL/GenBank/DDBJ databases">
        <title>Sequencing the genomes of 1000 actinobacteria strains.</title>
        <authorList>
            <person name="Klenk H.-P."/>
        </authorList>
    </citation>
    <scope>NUCLEOTIDE SEQUENCE [LARGE SCALE GENOMIC DNA]</scope>
    <source>
        <strain evidence="5 6">DSM 44936</strain>
    </source>
</reference>
<dbReference type="Gene3D" id="3.40.50.300">
    <property type="entry name" value="P-loop containing nucleotide triphosphate hydrolases"/>
    <property type="match status" value="1"/>
</dbReference>
<dbReference type="GO" id="GO:0005524">
    <property type="term" value="F:ATP binding"/>
    <property type="evidence" value="ECO:0007669"/>
    <property type="project" value="UniProtKB-UniRule"/>
</dbReference>
<dbReference type="PANTHER" id="PTHR22683:SF41">
    <property type="entry name" value="DNA TRANSLOCASE FTSK"/>
    <property type="match status" value="1"/>
</dbReference>
<dbReference type="AlphaFoldDB" id="A0A7X0M9H7"/>
<dbReference type="GO" id="GO:0003677">
    <property type="term" value="F:DNA binding"/>
    <property type="evidence" value="ECO:0007669"/>
    <property type="project" value="InterPro"/>
</dbReference>
<evidence type="ECO:0000313" key="5">
    <source>
        <dbReference type="EMBL" id="MBB6476477.1"/>
    </source>
</evidence>
<dbReference type="RefSeq" id="WP_184986545.1">
    <property type="nucleotide sequence ID" value="NZ_BAAALO010000059.1"/>
</dbReference>
<name>A0A7X0M9H7_9ACTN</name>
<evidence type="ECO:0000256" key="2">
    <source>
        <dbReference type="ARBA" id="ARBA00022840"/>
    </source>
</evidence>
<accession>A0A7X0M9H7</accession>
<evidence type="ECO:0000259" key="4">
    <source>
        <dbReference type="PROSITE" id="PS50901"/>
    </source>
</evidence>
<dbReference type="InterPro" id="IPR050206">
    <property type="entry name" value="FtsK/SpoIIIE/SftA"/>
</dbReference>
<proteinExistence type="predicted"/>
<keyword evidence="2 3" id="KW-0067">ATP-binding</keyword>
<dbReference type="PROSITE" id="PS50901">
    <property type="entry name" value="FTSK"/>
    <property type="match status" value="1"/>
</dbReference>
<keyword evidence="6" id="KW-1185">Reference proteome</keyword>
<dbReference type="SUPFAM" id="SSF52540">
    <property type="entry name" value="P-loop containing nucleoside triphosphate hydrolases"/>
    <property type="match status" value="1"/>
</dbReference>